<dbReference type="GO" id="GO:0004650">
    <property type="term" value="F:polygalacturonase activity"/>
    <property type="evidence" value="ECO:0007669"/>
    <property type="project" value="InterPro"/>
</dbReference>
<gene>
    <name evidence="4" type="ORF">jhhlp_004131</name>
</gene>
<evidence type="ECO:0000259" key="3">
    <source>
        <dbReference type="Pfam" id="PF12708"/>
    </source>
</evidence>
<sequence>MRLSTALFWAATVAVQGVAGFWLEDIAHQGKAPYHSDSDYQVFRNVKDFGAVGDGVTDDTEAINKAISSGQRCAPQECKQSTTSPAVVYFPSGTYLVSGSIIDYYYTQIIGDPTNRPVLKASADFPTDTTLGIIDGNRYGADGLAWIAVNVFFRQIQNLIIDTTAIPASANAVGIHWPSSQATALSNVEFRLSSESGTQHVGLLMEEGSGGLLNDLTFRGGSIGARLGNQQYTARNLQFFGCETAISQLWDWGWTYKSLVVEDCKVGVDVVDNSTASLTILDSKFTRVGEAVKTKRDGDNTNPKASGSLVLENVSFDKVTAILTGPKGVIIPGDSAGETLVEGYADGHLYDYKGPKVYTGDDIKYFPRPSALLDGDKYYEKSKPTYGDVPASNFVSIRDFGASGNGVDDATSALNDLFAHVAGTDKVAFIDAGYYVITDTVTIPAGVRVVGEALASILLGTGPVFSNMEKPVPVIRVGNPGDRGRVEWSDMIVSTRGPTAGAKLIEWNLYSPGEPSGMWDVHVRIGGFAGTELQLAQCPTTPTESNVINEDCIAAYLSLHVTKSAGGLYNENCWVWVADHDIEDPDYTQVTIFAGRGVLVESEKGRIFLSGSGSEHHVLYQYQFVNTRDVYMGQIQTETPYYQPNPPASVPFPPVTAIQDPDFAKSCKGVPADVPCDMAWGLRIISSKDLVIFGAGLYSFFNNYSTDCCQPESGTECQQRIFEVVGSSSVKKRGVCSGHGGGHGGNGGGHHGGNGTHPNPPTNGASTFSTYNLNTIGTVRMVTRYGKDIALASDNTAGFVDTIAVYYNA</sequence>
<dbReference type="PANTHER" id="PTHR33928:SF2">
    <property type="entry name" value="PECTATE LYASE SUPERFAMILY PROTEIN DOMAIN-CONTAINING PROTEIN-RELATED"/>
    <property type="match status" value="1"/>
</dbReference>
<dbReference type="Pfam" id="PF12708">
    <property type="entry name" value="Pect-lyase_RHGA_epim"/>
    <property type="match status" value="2"/>
</dbReference>
<dbReference type="InterPro" id="IPR011050">
    <property type="entry name" value="Pectin_lyase_fold/virulence"/>
</dbReference>
<dbReference type="InParanoid" id="A0A2N3NAR7"/>
<feature type="signal peptide" evidence="2">
    <location>
        <begin position="1"/>
        <end position="20"/>
    </location>
</feature>
<evidence type="ECO:0000256" key="2">
    <source>
        <dbReference type="SAM" id="SignalP"/>
    </source>
</evidence>
<proteinExistence type="predicted"/>
<dbReference type="CDD" id="cd23668">
    <property type="entry name" value="GH55_beta13glucanase-like"/>
    <property type="match status" value="1"/>
</dbReference>
<dbReference type="InterPro" id="IPR039279">
    <property type="entry name" value="QRT3-like"/>
</dbReference>
<dbReference type="PANTHER" id="PTHR33928">
    <property type="entry name" value="POLYGALACTURONASE QRT3"/>
    <property type="match status" value="1"/>
</dbReference>
<keyword evidence="2" id="KW-0732">Signal</keyword>
<protein>
    <recommendedName>
        <fullName evidence="3">Rhamnogalacturonase A/B/Epimerase-like pectate lyase domain-containing protein</fullName>
    </recommendedName>
</protein>
<evidence type="ECO:0000256" key="1">
    <source>
        <dbReference type="SAM" id="MobiDB-lite"/>
    </source>
</evidence>
<organism evidence="4 5">
    <name type="scientific">Lomentospora prolificans</name>
    <dbReference type="NCBI Taxonomy" id="41688"/>
    <lineage>
        <taxon>Eukaryota</taxon>
        <taxon>Fungi</taxon>
        <taxon>Dikarya</taxon>
        <taxon>Ascomycota</taxon>
        <taxon>Pezizomycotina</taxon>
        <taxon>Sordariomycetes</taxon>
        <taxon>Hypocreomycetidae</taxon>
        <taxon>Microascales</taxon>
        <taxon>Microascaceae</taxon>
        <taxon>Lomentospora</taxon>
    </lineage>
</organism>
<dbReference type="STRING" id="41688.A0A2N3NAR7"/>
<feature type="compositionally biased region" description="Gly residues" evidence="1">
    <location>
        <begin position="737"/>
        <end position="755"/>
    </location>
</feature>
<feature type="chain" id="PRO_5014742639" description="Rhamnogalacturonase A/B/Epimerase-like pectate lyase domain-containing protein" evidence="2">
    <location>
        <begin position="21"/>
        <end position="809"/>
    </location>
</feature>
<feature type="domain" description="Rhamnogalacturonase A/B/Epimerase-like pectate lyase" evidence="3">
    <location>
        <begin position="43"/>
        <end position="269"/>
    </location>
</feature>
<dbReference type="VEuPathDB" id="FungiDB:jhhlp_004131"/>
<feature type="region of interest" description="Disordered" evidence="1">
    <location>
        <begin position="736"/>
        <end position="765"/>
    </location>
</feature>
<dbReference type="Proteomes" id="UP000233524">
    <property type="component" value="Unassembled WGS sequence"/>
</dbReference>
<evidence type="ECO:0000313" key="4">
    <source>
        <dbReference type="EMBL" id="PKS09514.1"/>
    </source>
</evidence>
<dbReference type="Gene3D" id="2.160.20.10">
    <property type="entry name" value="Single-stranded right-handed beta-helix, Pectin lyase-like"/>
    <property type="match status" value="2"/>
</dbReference>
<reference evidence="4 5" key="1">
    <citation type="journal article" date="2017" name="G3 (Bethesda)">
        <title>First Draft Genome Sequence of the Pathogenic Fungus Lomentospora prolificans (Formerly Scedosporium prolificans).</title>
        <authorList>
            <person name="Luo R."/>
            <person name="Zimin A."/>
            <person name="Workman R."/>
            <person name="Fan Y."/>
            <person name="Pertea G."/>
            <person name="Grossman N."/>
            <person name="Wear M.P."/>
            <person name="Jia B."/>
            <person name="Miller H."/>
            <person name="Casadevall A."/>
            <person name="Timp W."/>
            <person name="Zhang S.X."/>
            <person name="Salzberg S.L."/>
        </authorList>
    </citation>
    <scope>NUCLEOTIDE SEQUENCE [LARGE SCALE GENOMIC DNA]</scope>
    <source>
        <strain evidence="4 5">JHH-5317</strain>
    </source>
</reference>
<dbReference type="AlphaFoldDB" id="A0A2N3NAR7"/>
<keyword evidence="5" id="KW-1185">Reference proteome</keyword>
<dbReference type="InterPro" id="IPR012334">
    <property type="entry name" value="Pectin_lyas_fold"/>
</dbReference>
<dbReference type="SUPFAM" id="SSF51126">
    <property type="entry name" value="Pectin lyase-like"/>
    <property type="match status" value="2"/>
</dbReference>
<name>A0A2N3NAR7_9PEZI</name>
<evidence type="ECO:0000313" key="5">
    <source>
        <dbReference type="Proteomes" id="UP000233524"/>
    </source>
</evidence>
<dbReference type="OrthoDB" id="1046782at2759"/>
<comment type="caution">
    <text evidence="4">The sequence shown here is derived from an EMBL/GenBank/DDBJ whole genome shotgun (WGS) entry which is preliminary data.</text>
</comment>
<dbReference type="InterPro" id="IPR024535">
    <property type="entry name" value="RHGA/B-epi-like_pectate_lyase"/>
</dbReference>
<accession>A0A2N3NAR7</accession>
<dbReference type="EMBL" id="NLAX01000010">
    <property type="protein sequence ID" value="PKS09514.1"/>
    <property type="molecule type" value="Genomic_DNA"/>
</dbReference>
<feature type="domain" description="Rhamnogalacturonase A/B/Epimerase-like pectate lyase" evidence="3">
    <location>
        <begin position="394"/>
        <end position="455"/>
    </location>
</feature>